<proteinExistence type="predicted"/>
<accession>A0ABT3ZC03</accession>
<keyword evidence="1" id="KW-0732">Signal</keyword>
<evidence type="ECO:0000313" key="2">
    <source>
        <dbReference type="EMBL" id="MCY0149305.1"/>
    </source>
</evidence>
<feature type="chain" id="PRO_5045032301" evidence="1">
    <location>
        <begin position="21"/>
        <end position="150"/>
    </location>
</feature>
<evidence type="ECO:0000313" key="3">
    <source>
        <dbReference type="EMBL" id="MCY0150610.1"/>
    </source>
</evidence>
<organism evidence="2 4">
    <name type="scientific">Hoeflea algicola</name>
    <dbReference type="NCBI Taxonomy" id="2983763"/>
    <lineage>
        <taxon>Bacteria</taxon>
        <taxon>Pseudomonadati</taxon>
        <taxon>Pseudomonadota</taxon>
        <taxon>Alphaproteobacteria</taxon>
        <taxon>Hyphomicrobiales</taxon>
        <taxon>Rhizobiaceae</taxon>
        <taxon>Hoeflea</taxon>
    </lineage>
</organism>
<feature type="signal peptide" evidence="1">
    <location>
        <begin position="1"/>
        <end position="20"/>
    </location>
</feature>
<protein>
    <submittedName>
        <fullName evidence="2">Uncharacterized protein</fullName>
    </submittedName>
</protein>
<dbReference type="PROSITE" id="PS51257">
    <property type="entry name" value="PROKAR_LIPOPROTEIN"/>
    <property type="match status" value="1"/>
</dbReference>
<gene>
    <name evidence="2" type="ORF">OEG84_16705</name>
    <name evidence="3" type="ORF">OEG84_23620</name>
</gene>
<evidence type="ECO:0000313" key="4">
    <source>
        <dbReference type="Proteomes" id="UP001073227"/>
    </source>
</evidence>
<keyword evidence="4" id="KW-1185">Reference proteome</keyword>
<dbReference type="RefSeq" id="WP_267654800.1">
    <property type="nucleotide sequence ID" value="NZ_JAOVZR010000001.1"/>
</dbReference>
<dbReference type="EMBL" id="JAOVZR010000001">
    <property type="protein sequence ID" value="MCY0149305.1"/>
    <property type="molecule type" value="Genomic_DNA"/>
</dbReference>
<evidence type="ECO:0000256" key="1">
    <source>
        <dbReference type="SAM" id="SignalP"/>
    </source>
</evidence>
<name>A0ABT3ZC03_9HYPH</name>
<reference evidence="2" key="1">
    <citation type="submission" date="2022-10" db="EMBL/GenBank/DDBJ databases">
        <title>Hoeflea sp. G2-23, isolated from marine algae.</title>
        <authorList>
            <person name="Kristyanto S."/>
            <person name="Kim J.M."/>
            <person name="Jeon C.O."/>
        </authorList>
    </citation>
    <scope>NUCLEOTIDE SEQUENCE</scope>
    <source>
        <strain evidence="2">G2-23</strain>
    </source>
</reference>
<dbReference type="EMBL" id="JAOVZR010000002">
    <property type="protein sequence ID" value="MCY0150610.1"/>
    <property type="molecule type" value="Genomic_DNA"/>
</dbReference>
<sequence>MRFWLAAFIFLCVNNSAAFAQGCVDYDIYDAGKTYPGARFIVNYLADIQEQDLYNSKGVGLSNAEQILRQDRANVHKFKTGSEMDSHDSFFGKPANRALLETGQLVTYCNINLTALKRQISQGRVPGLLDVMVFKMLGTGRYTVFINVVG</sequence>
<dbReference type="Proteomes" id="UP001073227">
    <property type="component" value="Unassembled WGS sequence"/>
</dbReference>
<comment type="caution">
    <text evidence="2">The sequence shown here is derived from an EMBL/GenBank/DDBJ whole genome shotgun (WGS) entry which is preliminary data.</text>
</comment>